<keyword evidence="4" id="KW-0372">Hormone</keyword>
<dbReference type="STRING" id="28743.ENSCVAP00000028080"/>
<comment type="subcellular location">
    <subcellularLocation>
        <location evidence="1">Secreted</location>
    </subcellularLocation>
</comment>
<evidence type="ECO:0000256" key="1">
    <source>
        <dbReference type="ARBA" id="ARBA00004613"/>
    </source>
</evidence>
<sequence>MAAKTLTLRLLLLGTVLSLASCQHWSFGLSPGGKRESDGFPDMLDSIFEGLANAEAPCSVLGCAEESPFAKFYRMRGLLARVPEGERRHQAFKQ</sequence>
<evidence type="ECO:0000313" key="9">
    <source>
        <dbReference type="Proteomes" id="UP000265020"/>
    </source>
</evidence>
<dbReference type="PROSITE" id="PS00473">
    <property type="entry name" value="GNRH"/>
    <property type="match status" value="1"/>
</dbReference>
<dbReference type="GO" id="GO:0005576">
    <property type="term" value="C:extracellular region"/>
    <property type="evidence" value="ECO:0007669"/>
    <property type="project" value="UniProtKB-SubCell"/>
</dbReference>
<protein>
    <submittedName>
        <fullName evidence="8">Progonadoliberin-1-like</fullName>
    </submittedName>
</protein>
<dbReference type="PROSITE" id="PS51257">
    <property type="entry name" value="PROKAR_LIPOPROTEIN"/>
    <property type="match status" value="1"/>
</dbReference>
<evidence type="ECO:0000313" key="8">
    <source>
        <dbReference type="Ensembl" id="ENSCVAP00000028080.1"/>
    </source>
</evidence>
<keyword evidence="6" id="KW-0873">Pyrrolidone carboxylic acid</keyword>
<dbReference type="Ensembl" id="ENSCVAT00000019740.1">
    <property type="protein sequence ID" value="ENSCVAP00000028080.1"/>
    <property type="gene ID" value="ENSCVAG00000014902.1"/>
</dbReference>
<feature type="chain" id="PRO_5018735977" evidence="7">
    <location>
        <begin position="23"/>
        <end position="94"/>
    </location>
</feature>
<evidence type="ECO:0000256" key="5">
    <source>
        <dbReference type="ARBA" id="ARBA00022815"/>
    </source>
</evidence>
<dbReference type="GeneTree" id="ENSGT00760000119772"/>
<proteinExistence type="inferred from homology"/>
<name>A0A3Q2GKD5_CYPVA</name>
<evidence type="ECO:0000256" key="3">
    <source>
        <dbReference type="ARBA" id="ARBA00022525"/>
    </source>
</evidence>
<dbReference type="AlphaFoldDB" id="A0A3Q2GKD5"/>
<evidence type="ECO:0000256" key="4">
    <source>
        <dbReference type="ARBA" id="ARBA00022702"/>
    </source>
</evidence>
<dbReference type="OMA" id="CQHWSFG"/>
<keyword evidence="7" id="KW-0732">Signal</keyword>
<keyword evidence="9" id="KW-1185">Reference proteome</keyword>
<dbReference type="GO" id="GO:0005179">
    <property type="term" value="F:hormone activity"/>
    <property type="evidence" value="ECO:0007669"/>
    <property type="project" value="UniProtKB-KW"/>
</dbReference>
<keyword evidence="5" id="KW-0027">Amidation</keyword>
<reference evidence="8" key="2">
    <citation type="submission" date="2025-09" db="UniProtKB">
        <authorList>
            <consortium name="Ensembl"/>
        </authorList>
    </citation>
    <scope>IDENTIFICATION</scope>
</reference>
<comment type="similarity">
    <text evidence="2">Belongs to the GnRH family.</text>
</comment>
<accession>A0A3Q2GKD5</accession>
<dbReference type="InterPro" id="IPR002012">
    <property type="entry name" value="GnRH"/>
</dbReference>
<reference evidence="8" key="1">
    <citation type="submission" date="2025-08" db="UniProtKB">
        <authorList>
            <consortium name="Ensembl"/>
        </authorList>
    </citation>
    <scope>IDENTIFICATION</scope>
</reference>
<evidence type="ECO:0000256" key="6">
    <source>
        <dbReference type="ARBA" id="ARBA00023283"/>
    </source>
</evidence>
<evidence type="ECO:0000256" key="2">
    <source>
        <dbReference type="ARBA" id="ARBA00010968"/>
    </source>
</evidence>
<evidence type="ECO:0000256" key="7">
    <source>
        <dbReference type="SAM" id="SignalP"/>
    </source>
</evidence>
<feature type="signal peptide" evidence="7">
    <location>
        <begin position="1"/>
        <end position="22"/>
    </location>
</feature>
<dbReference type="Proteomes" id="UP000265020">
    <property type="component" value="Unassembled WGS sequence"/>
</dbReference>
<organism evidence="8 9">
    <name type="scientific">Cyprinodon variegatus</name>
    <name type="common">Sheepshead minnow</name>
    <dbReference type="NCBI Taxonomy" id="28743"/>
    <lineage>
        <taxon>Eukaryota</taxon>
        <taxon>Metazoa</taxon>
        <taxon>Chordata</taxon>
        <taxon>Craniata</taxon>
        <taxon>Vertebrata</taxon>
        <taxon>Euteleostomi</taxon>
        <taxon>Actinopterygii</taxon>
        <taxon>Neopterygii</taxon>
        <taxon>Teleostei</taxon>
        <taxon>Neoteleostei</taxon>
        <taxon>Acanthomorphata</taxon>
        <taxon>Ovalentaria</taxon>
        <taxon>Atherinomorphae</taxon>
        <taxon>Cyprinodontiformes</taxon>
        <taxon>Cyprinodontidae</taxon>
        <taxon>Cyprinodon</taxon>
    </lineage>
</organism>
<keyword evidence="3" id="KW-0964">Secreted</keyword>